<evidence type="ECO:0000313" key="3">
    <source>
        <dbReference type="Proteomes" id="UP000657385"/>
    </source>
</evidence>
<dbReference type="Proteomes" id="UP000657385">
    <property type="component" value="Unassembled WGS sequence"/>
</dbReference>
<protein>
    <submittedName>
        <fullName evidence="2">Uncharacterized protein</fullName>
    </submittedName>
</protein>
<keyword evidence="1" id="KW-0812">Transmembrane</keyword>
<dbReference type="RefSeq" id="WP_196191792.1">
    <property type="nucleotide sequence ID" value="NZ_JADPRT010000001.1"/>
</dbReference>
<accession>A0A931AXK6</accession>
<keyword evidence="1" id="KW-0472">Membrane</keyword>
<keyword evidence="1" id="KW-1133">Transmembrane helix</keyword>
<comment type="caution">
    <text evidence="2">The sequence shown here is derived from an EMBL/GenBank/DDBJ whole genome shotgun (WGS) entry which is preliminary data.</text>
</comment>
<keyword evidence="3" id="KW-1185">Reference proteome</keyword>
<name>A0A931AXK6_9ACTN</name>
<evidence type="ECO:0000256" key="1">
    <source>
        <dbReference type="SAM" id="Phobius"/>
    </source>
</evidence>
<reference evidence="2" key="1">
    <citation type="submission" date="2020-11" db="EMBL/GenBank/DDBJ databases">
        <title>Isolation and identification of active actinomycetes.</title>
        <authorList>
            <person name="Yu B."/>
        </authorList>
    </citation>
    <scope>NUCLEOTIDE SEQUENCE</scope>
    <source>
        <strain evidence="2">NEAU-YB345</strain>
    </source>
</reference>
<organism evidence="2 3">
    <name type="scientific">Streptacidiphilus fuscans</name>
    <dbReference type="NCBI Taxonomy" id="2789292"/>
    <lineage>
        <taxon>Bacteria</taxon>
        <taxon>Bacillati</taxon>
        <taxon>Actinomycetota</taxon>
        <taxon>Actinomycetes</taxon>
        <taxon>Kitasatosporales</taxon>
        <taxon>Streptomycetaceae</taxon>
        <taxon>Streptacidiphilus</taxon>
    </lineage>
</organism>
<evidence type="ECO:0000313" key="2">
    <source>
        <dbReference type="EMBL" id="MBF9066596.1"/>
    </source>
</evidence>
<gene>
    <name evidence="2" type="ORF">I2501_00920</name>
</gene>
<dbReference type="EMBL" id="JADPRT010000001">
    <property type="protein sequence ID" value="MBF9066596.1"/>
    <property type="molecule type" value="Genomic_DNA"/>
</dbReference>
<dbReference type="AlphaFoldDB" id="A0A931AXK6"/>
<sequence>MSEQTRARDQGSLSLFFLGIALGFLALTGLVLDGGGKVLTEERADAVAREAARAACEQIDVNAVLGGTYQIDRTRAAEASAEYLGRAGMDGSPPQFPAGACSVAVTTTYRTKLLGLIGIDQITVTGHGTAVAFYGITGPEGSVGN</sequence>
<feature type="transmembrane region" description="Helical" evidence="1">
    <location>
        <begin position="12"/>
        <end position="32"/>
    </location>
</feature>
<proteinExistence type="predicted"/>